<keyword evidence="4 13" id="KW-0436">Ligase</keyword>
<comment type="caution">
    <text evidence="13">Lacks conserved residue(s) required for the propagation of feature annotation.</text>
</comment>
<evidence type="ECO:0000256" key="11">
    <source>
        <dbReference type="ARBA" id="ARBA00023146"/>
    </source>
</evidence>
<evidence type="ECO:0000313" key="16">
    <source>
        <dbReference type="Proteomes" id="UP000220527"/>
    </source>
</evidence>
<evidence type="ECO:0000256" key="4">
    <source>
        <dbReference type="ARBA" id="ARBA00022598"/>
    </source>
</evidence>
<proteinExistence type="inferred from homology"/>
<dbReference type="CDD" id="cd00771">
    <property type="entry name" value="ThrRS_core"/>
    <property type="match status" value="1"/>
</dbReference>
<keyword evidence="8 13" id="KW-0067">ATP-binding</keyword>
<dbReference type="InterPro" id="IPR002314">
    <property type="entry name" value="aa-tRNA-synt_IIb"/>
</dbReference>
<organism evidence="15 16">
    <name type="scientific">Candidatus Viridilinea mediisalina</name>
    <dbReference type="NCBI Taxonomy" id="2024553"/>
    <lineage>
        <taxon>Bacteria</taxon>
        <taxon>Bacillati</taxon>
        <taxon>Chloroflexota</taxon>
        <taxon>Chloroflexia</taxon>
        <taxon>Chloroflexales</taxon>
        <taxon>Chloroflexineae</taxon>
        <taxon>Oscillochloridaceae</taxon>
        <taxon>Candidatus Viridilinea</taxon>
    </lineage>
</organism>
<dbReference type="InterPro" id="IPR004154">
    <property type="entry name" value="Anticodon-bd"/>
</dbReference>
<protein>
    <recommendedName>
        <fullName evidence="13">Threonine--tRNA ligase</fullName>
        <ecNumber evidence="13">6.1.1.3</ecNumber>
    </recommendedName>
    <alternativeName>
        <fullName evidence="13">Threonyl-tRNA synthetase</fullName>
        <shortName evidence="13">ThrRS</shortName>
    </alternativeName>
</protein>
<keyword evidence="16" id="KW-1185">Reference proteome</keyword>
<evidence type="ECO:0000256" key="7">
    <source>
        <dbReference type="ARBA" id="ARBA00022833"/>
    </source>
</evidence>
<comment type="subunit">
    <text evidence="13">Homodimer.</text>
</comment>
<feature type="domain" description="Aminoacyl-transfer RNA synthetases class-II family profile" evidence="14">
    <location>
        <begin position="197"/>
        <end position="490"/>
    </location>
</feature>
<evidence type="ECO:0000259" key="14">
    <source>
        <dbReference type="PROSITE" id="PS50862"/>
    </source>
</evidence>
<dbReference type="PROSITE" id="PS50862">
    <property type="entry name" value="AA_TRNA_LIGASE_II"/>
    <property type="match status" value="1"/>
</dbReference>
<sequence length="592" mass="67789">MPADPQRDPYYRLRHSLAHVMAQAVLELFPEGKIAIGPPVEHGFYYDFDLPRSLTPDDLGEIETRMRRIIGGNHPFHYRVVSAAEARELFADQPYKLELIAGLASGADEYGEVQAEAETTVISTYKHDTFEDLCRGPHLEHTGQIDPAGFKLMSIAGAYWRGNEQNPQLQRVYGTAWHNQSELDQYLWRLEEAKKRDHRRLGKELDLYSISEEVGPGLILWHPKGAMIRVIAEDFSRQAHLKAGYEWVFSPHLGRAHLWETSGHLEFYQESMYAPMDVDGEHYYPKPMNCPFHIKIFQSHMRSYRDLPRRYAEYGTVYRYELSGALHGLTRVRGFTQDDAHIFCRPDQVEEEIGRALEFSLYVLRSFGLSDFTAYLSTRPEKYVGAVEDWERATAALERAVQTHGLPYQVDEGGGAFYGPKIDLKVYDALGREWQLSTIQFDFNLPERFGLEYVGEDNQAHRPYMVHRALMGSIERFLGVLIEHYAGAFPLWLAPVQAMIIPITDKHVPYAEQVCEQLKAAGLRVELDLNRDRMQGKIRRAQLQKIPYMLIIGNKEQEAGAVAVRTRSGEDLGPIAVGAFIERATEEVKRNV</sequence>
<comment type="subcellular location">
    <subcellularLocation>
        <location evidence="13">Cytoplasm</location>
    </subcellularLocation>
</comment>
<keyword evidence="6 13" id="KW-0547">Nucleotide-binding</keyword>
<dbReference type="SUPFAM" id="SSF52954">
    <property type="entry name" value="Class II aaRS ABD-related"/>
    <property type="match status" value="1"/>
</dbReference>
<dbReference type="InterPro" id="IPR047246">
    <property type="entry name" value="ThrRS_anticodon"/>
</dbReference>
<dbReference type="AlphaFoldDB" id="A0A2A6RGK8"/>
<keyword evidence="9 13" id="KW-0694">RNA-binding</keyword>
<comment type="cofactor">
    <cofactor evidence="13">
        <name>Zn(2+)</name>
        <dbReference type="ChEBI" id="CHEBI:29105"/>
    </cofactor>
    <text evidence="13">Binds 1 zinc ion per subunit.</text>
</comment>
<dbReference type="InterPro" id="IPR012947">
    <property type="entry name" value="tRNA_SAD"/>
</dbReference>
<feature type="binding site" evidence="13">
    <location>
        <position position="467"/>
    </location>
    <ligand>
        <name>Zn(2+)</name>
        <dbReference type="ChEBI" id="CHEBI:29105"/>
        <note>catalytic</note>
    </ligand>
</feature>
<dbReference type="InterPro" id="IPR045864">
    <property type="entry name" value="aa-tRNA-synth_II/BPL/LPL"/>
</dbReference>
<gene>
    <name evidence="13" type="primary">thrS</name>
    <name evidence="15" type="ORF">CJ255_15800</name>
</gene>
<evidence type="ECO:0000256" key="1">
    <source>
        <dbReference type="ARBA" id="ARBA00008226"/>
    </source>
</evidence>
<keyword evidence="11 13" id="KW-0030">Aminoacyl-tRNA synthetase</keyword>
<keyword evidence="3 13" id="KW-0820">tRNA-binding</keyword>
<dbReference type="InterPro" id="IPR036621">
    <property type="entry name" value="Anticodon-bd_dom_sf"/>
</dbReference>
<dbReference type="GO" id="GO:0005737">
    <property type="term" value="C:cytoplasm"/>
    <property type="evidence" value="ECO:0007669"/>
    <property type="project" value="UniProtKB-SubCell"/>
</dbReference>
<dbReference type="Proteomes" id="UP000220527">
    <property type="component" value="Unassembled WGS sequence"/>
</dbReference>
<keyword evidence="10 13" id="KW-0648">Protein biosynthesis</keyword>
<evidence type="ECO:0000256" key="6">
    <source>
        <dbReference type="ARBA" id="ARBA00022741"/>
    </source>
</evidence>
<feature type="binding site" evidence="13">
    <location>
        <position position="341"/>
    </location>
    <ligand>
        <name>Zn(2+)</name>
        <dbReference type="ChEBI" id="CHEBI:29105"/>
        <note>catalytic</note>
    </ligand>
</feature>
<dbReference type="FunFam" id="3.40.50.800:FF:000001">
    <property type="entry name" value="Threonine--tRNA ligase"/>
    <property type="match status" value="1"/>
</dbReference>
<dbReference type="SUPFAM" id="SSF55186">
    <property type="entry name" value="ThrRS/AlaRS common domain"/>
    <property type="match status" value="1"/>
</dbReference>
<dbReference type="FunFam" id="3.30.980.10:FF:000005">
    <property type="entry name" value="Threonyl-tRNA synthetase, mitochondrial"/>
    <property type="match status" value="1"/>
</dbReference>
<dbReference type="Gene3D" id="3.30.980.10">
    <property type="entry name" value="Threonyl-trna Synthetase, Chain A, domain 2"/>
    <property type="match status" value="1"/>
</dbReference>
<evidence type="ECO:0000313" key="15">
    <source>
        <dbReference type="EMBL" id="PDW02071.1"/>
    </source>
</evidence>
<dbReference type="Pfam" id="PF07973">
    <property type="entry name" value="tRNA_SAD"/>
    <property type="match status" value="1"/>
</dbReference>
<reference evidence="16" key="1">
    <citation type="submission" date="2017-08" db="EMBL/GenBank/DDBJ databases">
        <authorList>
            <person name="Grouzdev D.S."/>
            <person name="Gaisin V.A."/>
            <person name="Rysina M.S."/>
            <person name="Gorlenko V.M."/>
        </authorList>
    </citation>
    <scope>NUCLEOTIDE SEQUENCE [LARGE SCALE GENOMIC DNA]</scope>
    <source>
        <strain evidence="16">Kir15-3F</strain>
    </source>
</reference>
<dbReference type="Pfam" id="PF03129">
    <property type="entry name" value="HGTP_anticodon"/>
    <property type="match status" value="1"/>
</dbReference>
<dbReference type="HAMAP" id="MF_00184">
    <property type="entry name" value="Thr_tRNA_synth"/>
    <property type="match status" value="1"/>
</dbReference>
<keyword evidence="5 13" id="KW-0479">Metal-binding</keyword>
<name>A0A2A6RGK8_9CHLR</name>
<evidence type="ECO:0000256" key="12">
    <source>
        <dbReference type="ARBA" id="ARBA00049515"/>
    </source>
</evidence>
<dbReference type="GO" id="GO:0000049">
    <property type="term" value="F:tRNA binding"/>
    <property type="evidence" value="ECO:0007669"/>
    <property type="project" value="UniProtKB-KW"/>
</dbReference>
<dbReference type="Gene3D" id="3.30.930.10">
    <property type="entry name" value="Bira Bifunctional Protein, Domain 2"/>
    <property type="match status" value="1"/>
</dbReference>
<dbReference type="PANTHER" id="PTHR11451">
    <property type="entry name" value="THREONINE-TRNA LIGASE"/>
    <property type="match status" value="1"/>
</dbReference>
<accession>A0A2A6RGK8</accession>
<dbReference type="InterPro" id="IPR006195">
    <property type="entry name" value="aa-tRNA-synth_II"/>
</dbReference>
<evidence type="ECO:0000256" key="8">
    <source>
        <dbReference type="ARBA" id="ARBA00022840"/>
    </source>
</evidence>
<dbReference type="NCBIfam" id="TIGR00418">
    <property type="entry name" value="thrS"/>
    <property type="match status" value="1"/>
</dbReference>
<comment type="catalytic activity">
    <reaction evidence="12 13">
        <text>tRNA(Thr) + L-threonine + ATP = L-threonyl-tRNA(Thr) + AMP + diphosphate + H(+)</text>
        <dbReference type="Rhea" id="RHEA:24624"/>
        <dbReference type="Rhea" id="RHEA-COMP:9670"/>
        <dbReference type="Rhea" id="RHEA-COMP:9704"/>
        <dbReference type="ChEBI" id="CHEBI:15378"/>
        <dbReference type="ChEBI" id="CHEBI:30616"/>
        <dbReference type="ChEBI" id="CHEBI:33019"/>
        <dbReference type="ChEBI" id="CHEBI:57926"/>
        <dbReference type="ChEBI" id="CHEBI:78442"/>
        <dbReference type="ChEBI" id="CHEBI:78534"/>
        <dbReference type="ChEBI" id="CHEBI:456215"/>
        <dbReference type="EC" id="6.1.1.3"/>
    </reaction>
</comment>
<dbReference type="GO" id="GO:0046872">
    <property type="term" value="F:metal ion binding"/>
    <property type="evidence" value="ECO:0007669"/>
    <property type="project" value="UniProtKB-KW"/>
</dbReference>
<keyword evidence="7 13" id="KW-0862">Zinc</keyword>
<dbReference type="SMART" id="SM00863">
    <property type="entry name" value="tRNA_SAD"/>
    <property type="match status" value="1"/>
</dbReference>
<dbReference type="PRINTS" id="PR01047">
    <property type="entry name" value="TRNASYNTHTHR"/>
</dbReference>
<dbReference type="InterPro" id="IPR002320">
    <property type="entry name" value="Thr-tRNA-ligase_IIa"/>
</dbReference>
<dbReference type="InterPro" id="IPR018163">
    <property type="entry name" value="Thr/Ala-tRNA-synth_IIc_edit"/>
</dbReference>
<keyword evidence="2 13" id="KW-0963">Cytoplasm</keyword>
<dbReference type="Pfam" id="PF00587">
    <property type="entry name" value="tRNA-synt_2b"/>
    <property type="match status" value="1"/>
</dbReference>
<dbReference type="GO" id="GO:0006435">
    <property type="term" value="P:threonyl-tRNA aminoacylation"/>
    <property type="evidence" value="ECO:0007669"/>
    <property type="project" value="UniProtKB-UniRule"/>
</dbReference>
<dbReference type="GO" id="GO:0005524">
    <property type="term" value="F:ATP binding"/>
    <property type="evidence" value="ECO:0007669"/>
    <property type="project" value="UniProtKB-UniRule"/>
</dbReference>
<comment type="caution">
    <text evidence="15">The sequence shown here is derived from an EMBL/GenBank/DDBJ whole genome shotgun (WGS) entry which is preliminary data.</text>
</comment>
<dbReference type="InterPro" id="IPR033728">
    <property type="entry name" value="ThrRS_core"/>
</dbReference>
<dbReference type="RefSeq" id="WP_097645065.1">
    <property type="nucleotide sequence ID" value="NZ_NQWI01000089.1"/>
</dbReference>
<dbReference type="EC" id="6.1.1.3" evidence="13"/>
<evidence type="ECO:0000256" key="3">
    <source>
        <dbReference type="ARBA" id="ARBA00022555"/>
    </source>
</evidence>
<evidence type="ECO:0000256" key="10">
    <source>
        <dbReference type="ARBA" id="ARBA00022917"/>
    </source>
</evidence>
<dbReference type="GO" id="GO:0004829">
    <property type="term" value="F:threonine-tRNA ligase activity"/>
    <property type="evidence" value="ECO:0007669"/>
    <property type="project" value="UniProtKB-UniRule"/>
</dbReference>
<dbReference type="PANTHER" id="PTHR11451:SF44">
    <property type="entry name" value="THREONINE--TRNA LIGASE, CHLOROPLASTIC_MITOCHONDRIAL 2"/>
    <property type="match status" value="1"/>
</dbReference>
<dbReference type="EMBL" id="NQWI01000089">
    <property type="protein sequence ID" value="PDW02071.1"/>
    <property type="molecule type" value="Genomic_DNA"/>
</dbReference>
<evidence type="ECO:0000256" key="2">
    <source>
        <dbReference type="ARBA" id="ARBA00022490"/>
    </source>
</evidence>
<evidence type="ECO:0000256" key="13">
    <source>
        <dbReference type="HAMAP-Rule" id="MF_00184"/>
    </source>
</evidence>
<dbReference type="FunFam" id="3.30.930.10:FF:000002">
    <property type="entry name" value="Threonine--tRNA ligase"/>
    <property type="match status" value="1"/>
</dbReference>
<dbReference type="OrthoDB" id="9802304at2"/>
<evidence type="ECO:0000256" key="5">
    <source>
        <dbReference type="ARBA" id="ARBA00022723"/>
    </source>
</evidence>
<evidence type="ECO:0000256" key="9">
    <source>
        <dbReference type="ARBA" id="ARBA00022884"/>
    </source>
</evidence>
<dbReference type="Gene3D" id="3.30.54.20">
    <property type="match status" value="1"/>
</dbReference>
<comment type="similarity">
    <text evidence="1 13">Belongs to the class-II aminoacyl-tRNA synthetase family.</text>
</comment>
<dbReference type="SUPFAM" id="SSF55681">
    <property type="entry name" value="Class II aaRS and biotin synthetases"/>
    <property type="match status" value="1"/>
</dbReference>
<dbReference type="CDD" id="cd00860">
    <property type="entry name" value="ThrRS_anticodon"/>
    <property type="match status" value="1"/>
</dbReference>
<feature type="binding site" evidence="13">
    <location>
        <position position="290"/>
    </location>
    <ligand>
        <name>Zn(2+)</name>
        <dbReference type="ChEBI" id="CHEBI:29105"/>
        <note>catalytic</note>
    </ligand>
</feature>
<dbReference type="Gene3D" id="3.40.50.800">
    <property type="entry name" value="Anticodon-binding domain"/>
    <property type="match status" value="1"/>
</dbReference>